<name>A0AAW3YPU8_9GAMM</name>
<dbReference type="AlphaFoldDB" id="A0AAW3YPU8"/>
<dbReference type="RefSeq" id="WP_323868637.1">
    <property type="nucleotide sequence ID" value="NZ_JACXBF010000128.1"/>
</dbReference>
<reference evidence="1" key="1">
    <citation type="submission" date="2020-09" db="EMBL/GenBank/DDBJ databases">
        <authorList>
            <person name="Palma L."/>
            <person name="Caballero P."/>
            <person name="Berry C."/>
            <person name="Del Valle E."/>
        </authorList>
    </citation>
    <scope>NUCLEOTIDE SEQUENCE</scope>
    <source>
        <strain evidence="1">M</strain>
    </source>
</reference>
<comment type="caution">
    <text evidence="1">The sequence shown here is derived from an EMBL/GenBank/DDBJ whole genome shotgun (WGS) entry which is preliminary data.</text>
</comment>
<sequence>MKEIHFINKIKKLITLLNAKGLKVVCCHEQQILSLEEKQGKLPRFYKIYLLLIGFYSGDFKSGTDILFEEIDDINFYSIELMKENHIKPPENMFSFLLHQGYSSLFFVDRDDEDPPIYCYTEGSEIKKMEYKFSKYLLAEIDLYKKHQCNDVFL</sequence>
<protein>
    <submittedName>
        <fullName evidence="1">SMI1/KNR4 family protein</fullName>
    </submittedName>
</protein>
<dbReference type="Proteomes" id="UP001193920">
    <property type="component" value="Unassembled WGS sequence"/>
</dbReference>
<dbReference type="SUPFAM" id="SSF160631">
    <property type="entry name" value="SMI1/KNR4-like"/>
    <property type="match status" value="1"/>
</dbReference>
<gene>
    <name evidence="1" type="ORF">ID854_06150</name>
</gene>
<organism evidence="1">
    <name type="scientific">Xenorhabdus szentirmaii</name>
    <dbReference type="NCBI Taxonomy" id="290112"/>
    <lineage>
        <taxon>Bacteria</taxon>
        <taxon>Pseudomonadati</taxon>
        <taxon>Pseudomonadota</taxon>
        <taxon>Gammaproteobacteria</taxon>
        <taxon>Enterobacterales</taxon>
        <taxon>Morganellaceae</taxon>
        <taxon>Xenorhabdus</taxon>
    </lineage>
</organism>
<evidence type="ECO:0000313" key="1">
    <source>
        <dbReference type="EMBL" id="MBD2800050.1"/>
    </source>
</evidence>
<dbReference type="InterPro" id="IPR037883">
    <property type="entry name" value="Knr4/Smi1-like_sf"/>
</dbReference>
<dbReference type="EMBL" id="JACXBF010000128">
    <property type="protein sequence ID" value="MBD2800050.1"/>
    <property type="molecule type" value="Genomic_DNA"/>
</dbReference>
<reference evidence="1" key="2">
    <citation type="journal article" date="2024" name="Toxins">
        <title>Genome Sequence Analysis of Native Xenorhabdus Strains Isolated from Entomopathogenic Nematodes in Argentina.</title>
        <authorList>
            <person name="Palma L."/>
            <person name="Frizzo L."/>
            <person name="Kaiser S."/>
            <person name="Berry C."/>
            <person name="Caballero P."/>
            <person name="Bode H.B."/>
            <person name="Del Valle E.E."/>
        </authorList>
    </citation>
    <scope>NUCLEOTIDE SEQUENCE</scope>
    <source>
        <strain evidence="1">M</strain>
    </source>
</reference>
<proteinExistence type="predicted"/>
<accession>A0AAW3YPU8</accession>